<sequence>MRSGASWMKQVRAFRAAVDARRMSGKLLKSLIFPCATGGP</sequence>
<dbReference type="EMBL" id="CP014841">
    <property type="protein sequence ID" value="AND67673.1"/>
    <property type="molecule type" value="Genomic_DNA"/>
</dbReference>
<name>A0A160MWT6_9GAMM</name>
<gene>
    <name evidence="1" type="ORF">ATSB10_02190</name>
</gene>
<reference evidence="1 2" key="1">
    <citation type="submission" date="2016-02" db="EMBL/GenBank/DDBJ databases">
        <title>Complete genome sequencing and analysis of ATSB10, Dyella thiooxydans isolated from rhizosphere soil of sunflower (Helianthus annuus L.).</title>
        <authorList>
            <person name="Lee Y."/>
            <person name="Hwangbo K."/>
            <person name="Chung H."/>
            <person name="Yoo J."/>
            <person name="Kim K.Y."/>
            <person name="Sa T.M."/>
            <person name="Um Y."/>
            <person name="Madhaiyan M."/>
        </authorList>
    </citation>
    <scope>NUCLEOTIDE SEQUENCE [LARGE SCALE GENOMIC DNA]</scope>
    <source>
        <strain evidence="1 2">ATSB10</strain>
    </source>
</reference>
<dbReference type="AlphaFoldDB" id="A0A160MWT6"/>
<keyword evidence="2" id="KW-1185">Reference proteome</keyword>
<protein>
    <submittedName>
        <fullName evidence="1">Uncharacterized protein</fullName>
    </submittedName>
</protein>
<organism evidence="1 2">
    <name type="scientific">Dyella thiooxydans</name>
    <dbReference type="NCBI Taxonomy" id="445710"/>
    <lineage>
        <taxon>Bacteria</taxon>
        <taxon>Pseudomonadati</taxon>
        <taxon>Pseudomonadota</taxon>
        <taxon>Gammaproteobacteria</taxon>
        <taxon>Lysobacterales</taxon>
        <taxon>Rhodanobacteraceae</taxon>
        <taxon>Dyella</taxon>
    </lineage>
</organism>
<dbReference type="Proteomes" id="UP000077255">
    <property type="component" value="Chromosome"/>
</dbReference>
<evidence type="ECO:0000313" key="1">
    <source>
        <dbReference type="EMBL" id="AND67673.1"/>
    </source>
</evidence>
<proteinExistence type="predicted"/>
<dbReference type="PATRIC" id="fig|445710.3.peg.217"/>
<dbReference type="KEGG" id="dtx:ATSB10_02190"/>
<accession>A0A160MWT6</accession>
<evidence type="ECO:0000313" key="2">
    <source>
        <dbReference type="Proteomes" id="UP000077255"/>
    </source>
</evidence>
<dbReference type="STRING" id="445710.ATSB10_02190"/>